<gene>
    <name evidence="1" type="ORF">FSB76_19295</name>
</gene>
<dbReference type="AlphaFoldDB" id="A0A5B8W6V3"/>
<protein>
    <submittedName>
        <fullName evidence="1">Uncharacterized protein</fullName>
    </submittedName>
</protein>
<organism evidence="1 2">
    <name type="scientific">Mucilaginibacter ginsenosidivorax</name>
    <dbReference type="NCBI Taxonomy" id="862126"/>
    <lineage>
        <taxon>Bacteria</taxon>
        <taxon>Pseudomonadati</taxon>
        <taxon>Bacteroidota</taxon>
        <taxon>Sphingobacteriia</taxon>
        <taxon>Sphingobacteriales</taxon>
        <taxon>Sphingobacteriaceae</taxon>
        <taxon>Mucilaginibacter</taxon>
    </lineage>
</organism>
<sequence>MKLLAIIFCLGLLFASCKKNNETPYQSNGVLTGYDLRMCPSPLCGGLLITIKNDTAKNTPPYYHINSSLAQLGINENTRFPINVNLNYKKDTGIFATYNYIIVTKIKVVK</sequence>
<accession>A0A5B8W6V3</accession>
<proteinExistence type="predicted"/>
<dbReference type="EMBL" id="CP042437">
    <property type="protein sequence ID" value="QEC77978.1"/>
    <property type="molecule type" value="Genomic_DNA"/>
</dbReference>
<dbReference type="PROSITE" id="PS51257">
    <property type="entry name" value="PROKAR_LIPOPROTEIN"/>
    <property type="match status" value="1"/>
</dbReference>
<dbReference type="OrthoDB" id="1449293at2"/>
<dbReference type="Proteomes" id="UP000321362">
    <property type="component" value="Chromosome"/>
</dbReference>
<keyword evidence="2" id="KW-1185">Reference proteome</keyword>
<dbReference type="RefSeq" id="WP_147056167.1">
    <property type="nucleotide sequence ID" value="NZ_CP042437.1"/>
</dbReference>
<dbReference type="KEGG" id="mgk:FSB76_19295"/>
<name>A0A5B8W6V3_9SPHI</name>
<reference evidence="1 2" key="1">
    <citation type="journal article" date="2013" name="J. Microbiol.">
        <title>Mucilaginibacter ginsenosidivorax sp. nov., with ginsenoside converting activity isolated from sediment.</title>
        <authorList>
            <person name="Kim J.K."/>
            <person name="Choi T.E."/>
            <person name="Liu Q.M."/>
            <person name="Park H.Y."/>
            <person name="Yi T.H."/>
            <person name="Yoon M.H."/>
            <person name="Kim S.C."/>
            <person name="Im W.T."/>
        </authorList>
    </citation>
    <scope>NUCLEOTIDE SEQUENCE [LARGE SCALE GENOMIC DNA]</scope>
    <source>
        <strain evidence="1 2">KHI28</strain>
    </source>
</reference>
<evidence type="ECO:0000313" key="1">
    <source>
        <dbReference type="EMBL" id="QEC77978.1"/>
    </source>
</evidence>
<evidence type="ECO:0000313" key="2">
    <source>
        <dbReference type="Proteomes" id="UP000321362"/>
    </source>
</evidence>